<dbReference type="GO" id="GO:0016279">
    <property type="term" value="F:protein-lysine N-methyltransferase activity"/>
    <property type="evidence" value="ECO:0007669"/>
    <property type="project" value="InterPro"/>
</dbReference>
<dbReference type="Gene3D" id="3.90.1410.10">
    <property type="entry name" value="set domain protein methyltransferase, domain 1"/>
    <property type="match status" value="1"/>
</dbReference>
<dbReference type="EMBL" id="ML986607">
    <property type="protein sequence ID" value="KAF2265383.1"/>
    <property type="molecule type" value="Genomic_DNA"/>
</dbReference>
<dbReference type="PROSITE" id="PS50280">
    <property type="entry name" value="SET"/>
    <property type="match status" value="1"/>
</dbReference>
<organism evidence="2 3">
    <name type="scientific">Lojkania enalia</name>
    <dbReference type="NCBI Taxonomy" id="147567"/>
    <lineage>
        <taxon>Eukaryota</taxon>
        <taxon>Fungi</taxon>
        <taxon>Dikarya</taxon>
        <taxon>Ascomycota</taxon>
        <taxon>Pezizomycotina</taxon>
        <taxon>Dothideomycetes</taxon>
        <taxon>Pleosporomycetidae</taxon>
        <taxon>Pleosporales</taxon>
        <taxon>Pleosporales incertae sedis</taxon>
        <taxon>Lojkania</taxon>
    </lineage>
</organism>
<feature type="domain" description="SET" evidence="1">
    <location>
        <begin position="20"/>
        <end position="243"/>
    </location>
</feature>
<dbReference type="CDD" id="cd19177">
    <property type="entry name" value="SET_SETD4"/>
    <property type="match status" value="1"/>
</dbReference>
<dbReference type="OrthoDB" id="341421at2759"/>
<dbReference type="InterPro" id="IPR044429">
    <property type="entry name" value="SETD4_SET"/>
</dbReference>
<reference evidence="3" key="1">
    <citation type="journal article" date="2020" name="Stud. Mycol.">
        <title>101 Dothideomycetes genomes: A test case for predicting lifestyles and emergence of pathogens.</title>
        <authorList>
            <person name="Haridas S."/>
            <person name="Albert R."/>
            <person name="Binder M."/>
            <person name="Bloem J."/>
            <person name="LaButti K."/>
            <person name="Salamov A."/>
            <person name="Andreopoulos B."/>
            <person name="Baker S."/>
            <person name="Barry K."/>
            <person name="Bills G."/>
            <person name="Bluhm B."/>
            <person name="Cannon C."/>
            <person name="Castanera R."/>
            <person name="Culley D."/>
            <person name="Daum C."/>
            <person name="Ezra D."/>
            <person name="Gonzalez J."/>
            <person name="Henrissat B."/>
            <person name="Kuo A."/>
            <person name="Liang C."/>
            <person name="Lipzen A."/>
            <person name="Lutzoni F."/>
            <person name="Magnuson J."/>
            <person name="Mondo S."/>
            <person name="Nolan M."/>
            <person name="Ohm R."/>
            <person name="Pangilinan J."/>
            <person name="Park H.-J."/>
            <person name="Ramirez L."/>
            <person name="Alfaro M."/>
            <person name="Sun H."/>
            <person name="Tritt A."/>
            <person name="Yoshinaga Y."/>
            <person name="Zwiers L.-H."/>
            <person name="Turgeon B."/>
            <person name="Goodwin S."/>
            <person name="Spatafora J."/>
            <person name="Crous P."/>
            <person name="Grigoriev I."/>
        </authorList>
    </citation>
    <scope>NUCLEOTIDE SEQUENCE [LARGE SCALE GENOMIC DNA]</scope>
    <source>
        <strain evidence="3">CBS 304.66</strain>
    </source>
</reference>
<sequence>MAALDPGEEHARFASWAEENGIEVNGVAPARFVDRGMGIVAAQDLKKGDQLVNVRNTSLITVASPSVRAHKLPQNSSIHGRLAAFLALEYSNQTSEHRIWQDVWPTQEEFQTILPYCWPKKVQTLLPDTAKVLLSTQQSKLEKDWQQLSPSLPSLSKSLFTYAWLIVNTRTFYWEYPDLPNAHPRLPKKRNMLKPEDCYAMCPFMDYFNHTTHGCNPSATAKGYSVTADRDYSAGEEIYVRYGSHSNDFLLVEYGFVLPVNSADSLPLDDIILPLLSAQQCNVLREDGFYGNYTLTATAPYVCYRTQSVARLLLLPLRRYAAFVAGSDDGVKEQGVVDAYVVKLLKEYSRQVMETLGDVEGLVVSQSEERRMKVRRELRATEDTEGTEELVMYHQKDTLLLRWKQIRDIINSAIRGLEG</sequence>
<dbReference type="Proteomes" id="UP000800093">
    <property type="component" value="Unassembled WGS sequence"/>
</dbReference>
<dbReference type="AlphaFoldDB" id="A0A9P4KCX7"/>
<dbReference type="PANTHER" id="PTHR13271:SF137">
    <property type="entry name" value="SET DOMAIN-CONTAINING PROTEIN"/>
    <property type="match status" value="1"/>
</dbReference>
<accession>A0A9P4KCX7</accession>
<dbReference type="InterPro" id="IPR001214">
    <property type="entry name" value="SET_dom"/>
</dbReference>
<dbReference type="Pfam" id="PF00856">
    <property type="entry name" value="SET"/>
    <property type="match status" value="1"/>
</dbReference>
<gene>
    <name evidence="2" type="ORF">CC78DRAFT_615943</name>
</gene>
<keyword evidence="3" id="KW-1185">Reference proteome</keyword>
<comment type="caution">
    <text evidence="2">The sequence shown here is derived from an EMBL/GenBank/DDBJ whole genome shotgun (WGS) entry which is preliminary data.</text>
</comment>
<dbReference type="InterPro" id="IPR050600">
    <property type="entry name" value="SETD3_SETD6_MTase"/>
</dbReference>
<dbReference type="SUPFAM" id="SSF82199">
    <property type="entry name" value="SET domain"/>
    <property type="match status" value="1"/>
</dbReference>
<evidence type="ECO:0000259" key="1">
    <source>
        <dbReference type="PROSITE" id="PS50280"/>
    </source>
</evidence>
<evidence type="ECO:0000313" key="3">
    <source>
        <dbReference type="Proteomes" id="UP000800093"/>
    </source>
</evidence>
<dbReference type="InterPro" id="IPR046341">
    <property type="entry name" value="SET_dom_sf"/>
</dbReference>
<protein>
    <submittedName>
        <fullName evidence="2">SET domain-containing protein</fullName>
    </submittedName>
</protein>
<name>A0A9P4KCX7_9PLEO</name>
<dbReference type="PANTHER" id="PTHR13271">
    <property type="entry name" value="UNCHARACTERIZED PUTATIVE METHYLTRANSFERASE"/>
    <property type="match status" value="1"/>
</dbReference>
<evidence type="ECO:0000313" key="2">
    <source>
        <dbReference type="EMBL" id="KAF2265383.1"/>
    </source>
</evidence>
<proteinExistence type="predicted"/>